<proteinExistence type="predicted"/>
<organism evidence="1 2">
    <name type="scientific">Elysia crispata</name>
    <name type="common">lettuce slug</name>
    <dbReference type="NCBI Taxonomy" id="231223"/>
    <lineage>
        <taxon>Eukaryota</taxon>
        <taxon>Metazoa</taxon>
        <taxon>Spiralia</taxon>
        <taxon>Lophotrochozoa</taxon>
        <taxon>Mollusca</taxon>
        <taxon>Gastropoda</taxon>
        <taxon>Heterobranchia</taxon>
        <taxon>Euthyneura</taxon>
        <taxon>Panpulmonata</taxon>
        <taxon>Sacoglossa</taxon>
        <taxon>Placobranchoidea</taxon>
        <taxon>Plakobranchidae</taxon>
        <taxon>Elysia</taxon>
    </lineage>
</organism>
<name>A0AAE0YBI9_9GAST</name>
<dbReference type="AlphaFoldDB" id="A0AAE0YBI9"/>
<accession>A0AAE0YBI9</accession>
<gene>
    <name evidence="1" type="ORF">RRG08_019443</name>
</gene>
<sequence>MTSCHGLYLSLTNTRTLHRFSGDIGLSQLDCCLTHSGQHPNSASILWGYRFEPALLLSHTLLISRGSAKDKTRLTGQVLPTHQLCSNLHQAIKLLCASYKYLKVFYNEKTGFHTSSCHENYTARWS</sequence>
<dbReference type="EMBL" id="JAWDGP010006558">
    <property type="protein sequence ID" value="KAK3738985.1"/>
    <property type="molecule type" value="Genomic_DNA"/>
</dbReference>
<evidence type="ECO:0000313" key="1">
    <source>
        <dbReference type="EMBL" id="KAK3738985.1"/>
    </source>
</evidence>
<keyword evidence="2" id="KW-1185">Reference proteome</keyword>
<evidence type="ECO:0000313" key="2">
    <source>
        <dbReference type="Proteomes" id="UP001283361"/>
    </source>
</evidence>
<protein>
    <submittedName>
        <fullName evidence="1">Uncharacterized protein</fullName>
    </submittedName>
</protein>
<reference evidence="1" key="1">
    <citation type="journal article" date="2023" name="G3 (Bethesda)">
        <title>A reference genome for the long-term kleptoplast-retaining sea slug Elysia crispata morphotype clarki.</title>
        <authorList>
            <person name="Eastman K.E."/>
            <person name="Pendleton A.L."/>
            <person name="Shaikh M.A."/>
            <person name="Suttiyut T."/>
            <person name="Ogas R."/>
            <person name="Tomko P."/>
            <person name="Gavelis G."/>
            <person name="Widhalm J.R."/>
            <person name="Wisecaver J.H."/>
        </authorList>
    </citation>
    <scope>NUCLEOTIDE SEQUENCE</scope>
    <source>
        <strain evidence="1">ECLA1</strain>
    </source>
</reference>
<comment type="caution">
    <text evidence="1">The sequence shown here is derived from an EMBL/GenBank/DDBJ whole genome shotgun (WGS) entry which is preliminary data.</text>
</comment>
<dbReference type="Proteomes" id="UP001283361">
    <property type="component" value="Unassembled WGS sequence"/>
</dbReference>